<keyword evidence="3" id="KW-1185">Reference proteome</keyword>
<gene>
    <name evidence="2" type="ORF">PGLA1383_LOCUS44130</name>
</gene>
<feature type="region of interest" description="Disordered" evidence="1">
    <location>
        <begin position="49"/>
        <end position="74"/>
    </location>
</feature>
<feature type="region of interest" description="Disordered" evidence="1">
    <location>
        <begin position="115"/>
        <end position="165"/>
    </location>
</feature>
<reference evidence="2" key="1">
    <citation type="submission" date="2021-02" db="EMBL/GenBank/DDBJ databases">
        <authorList>
            <person name="Dougan E. K."/>
            <person name="Rhodes N."/>
            <person name="Thang M."/>
            <person name="Chan C."/>
        </authorList>
    </citation>
    <scope>NUCLEOTIDE SEQUENCE</scope>
</reference>
<sequence length="191" mass="20639">MLFSCFGLFETSPVRRVSVVICAVYNGKIVHPVEGYGDAMGQRRAMQRRHNNNNNNNNNKNNNINSSSRSRCSSVGRQMLKSRTRCTCRAASHECQDFHTLSGICTPCASQASAASMSPSPMSTRGLESPSSTSSRRARQPRSALWSEDAVGSRNNKASTKGATCPKIGSKSKLLALLCAIPSGVISTRRP</sequence>
<feature type="compositionally biased region" description="Low complexity" evidence="1">
    <location>
        <begin position="52"/>
        <end position="74"/>
    </location>
</feature>
<evidence type="ECO:0000313" key="2">
    <source>
        <dbReference type="EMBL" id="CAE8627331.1"/>
    </source>
</evidence>
<organism evidence="2 3">
    <name type="scientific">Polarella glacialis</name>
    <name type="common">Dinoflagellate</name>
    <dbReference type="NCBI Taxonomy" id="89957"/>
    <lineage>
        <taxon>Eukaryota</taxon>
        <taxon>Sar</taxon>
        <taxon>Alveolata</taxon>
        <taxon>Dinophyceae</taxon>
        <taxon>Suessiales</taxon>
        <taxon>Suessiaceae</taxon>
        <taxon>Polarella</taxon>
    </lineage>
</organism>
<feature type="compositionally biased region" description="Polar residues" evidence="1">
    <location>
        <begin position="153"/>
        <end position="162"/>
    </location>
</feature>
<dbReference type="EMBL" id="CAJNNV010029147">
    <property type="protein sequence ID" value="CAE8627331.1"/>
    <property type="molecule type" value="Genomic_DNA"/>
</dbReference>
<protein>
    <submittedName>
        <fullName evidence="2">Uncharacterized protein</fullName>
    </submittedName>
</protein>
<dbReference type="AlphaFoldDB" id="A0A813GJS5"/>
<dbReference type="Proteomes" id="UP000654075">
    <property type="component" value="Unassembled WGS sequence"/>
</dbReference>
<evidence type="ECO:0000313" key="3">
    <source>
        <dbReference type="Proteomes" id="UP000654075"/>
    </source>
</evidence>
<comment type="caution">
    <text evidence="2">The sequence shown here is derived from an EMBL/GenBank/DDBJ whole genome shotgun (WGS) entry which is preliminary data.</text>
</comment>
<name>A0A813GJS5_POLGL</name>
<accession>A0A813GJS5</accession>
<evidence type="ECO:0000256" key="1">
    <source>
        <dbReference type="SAM" id="MobiDB-lite"/>
    </source>
</evidence>
<proteinExistence type="predicted"/>